<gene>
    <name evidence="1" type="ORF">L9X51_18930</name>
</gene>
<dbReference type="EMBL" id="JAKNAX010000138">
    <property type="protein sequence ID" value="MDE1348434.1"/>
    <property type="molecule type" value="Genomic_DNA"/>
</dbReference>
<proteinExistence type="predicted"/>
<organism evidence="1 2">
    <name type="scientific">Vibrio aestuarianus</name>
    <dbReference type="NCBI Taxonomy" id="28171"/>
    <lineage>
        <taxon>Bacteria</taxon>
        <taxon>Pseudomonadati</taxon>
        <taxon>Pseudomonadota</taxon>
        <taxon>Gammaproteobacteria</taxon>
        <taxon>Vibrionales</taxon>
        <taxon>Vibrionaceae</taxon>
        <taxon>Vibrio</taxon>
    </lineage>
</organism>
<protein>
    <submittedName>
        <fullName evidence="1">Uncharacterized protein</fullName>
    </submittedName>
</protein>
<evidence type="ECO:0000313" key="2">
    <source>
        <dbReference type="Proteomes" id="UP001140978"/>
    </source>
</evidence>
<comment type="caution">
    <text evidence="1">The sequence shown here is derived from an EMBL/GenBank/DDBJ whole genome shotgun (WGS) entry which is preliminary data.</text>
</comment>
<dbReference type="RefSeq" id="WP_069506542.1">
    <property type="nucleotide sequence ID" value="NZ_JAKNAX010000138.1"/>
</dbReference>
<dbReference type="Proteomes" id="UP001140978">
    <property type="component" value="Unassembled WGS sequence"/>
</dbReference>
<sequence>MIITLNNQDGIELHDFGVGYLKGVLESLDSSLMSINKEIESSSVWEVESYCDHGEYLIGVGFCVMQRYLFDVLQDIQIDPGLARDLGPRTSNGVAVARLIHSAANYWKHAPEWHIWLQELKPKSQKTIDEVLHSRDSADYPLSDLLSDLNGSSELTLTGCLPHLIHWRKAVFEHIKKNV</sequence>
<evidence type="ECO:0000313" key="1">
    <source>
        <dbReference type="EMBL" id="MDE1348434.1"/>
    </source>
</evidence>
<accession>A0A9X4IYQ2</accession>
<reference evidence="1" key="1">
    <citation type="submission" date="2022-02" db="EMBL/GenBank/DDBJ databases">
        <title>Emergence and expansion in Europe of a Vibrio aestuarianus clonal complex pathogenic for oysters.</title>
        <authorList>
            <person name="Mesnil A."/>
            <person name="Travers M.-A."/>
        </authorList>
    </citation>
    <scope>NUCLEOTIDE SEQUENCE</scope>
    <source>
        <strain evidence="1">19_064_15T1</strain>
    </source>
</reference>
<name>A0A9X4IYQ2_9VIBR</name>
<dbReference type="AlphaFoldDB" id="A0A9X4IYQ2"/>